<dbReference type="AlphaFoldDB" id="A0A3N1D365"/>
<evidence type="ECO:0000313" key="7">
    <source>
        <dbReference type="Proteomes" id="UP000272400"/>
    </source>
</evidence>
<dbReference type="PRINTS" id="PR00039">
    <property type="entry name" value="HTHLYSR"/>
</dbReference>
<protein>
    <submittedName>
        <fullName evidence="6">DNA-binding transcriptional LysR family regulator</fullName>
    </submittedName>
</protein>
<proteinExistence type="inferred from homology"/>
<dbReference type="EMBL" id="RJKE01000001">
    <property type="protein sequence ID" value="ROO87959.1"/>
    <property type="molecule type" value="Genomic_DNA"/>
</dbReference>
<comment type="caution">
    <text evidence="6">The sequence shown here is derived from an EMBL/GenBank/DDBJ whole genome shotgun (WGS) entry which is preliminary data.</text>
</comment>
<dbReference type="FunFam" id="1.10.10.10:FF:000001">
    <property type="entry name" value="LysR family transcriptional regulator"/>
    <property type="match status" value="1"/>
</dbReference>
<dbReference type="InterPro" id="IPR036390">
    <property type="entry name" value="WH_DNA-bd_sf"/>
</dbReference>
<reference evidence="6 7" key="1">
    <citation type="submission" date="2018-11" db="EMBL/GenBank/DDBJ databases">
        <title>Sequencing the genomes of 1000 actinobacteria strains.</title>
        <authorList>
            <person name="Klenk H.-P."/>
        </authorList>
    </citation>
    <scope>NUCLEOTIDE SEQUENCE [LARGE SCALE GENOMIC DNA]</scope>
    <source>
        <strain evidence="6 7">DSM 44254</strain>
    </source>
</reference>
<dbReference type="Proteomes" id="UP000272400">
    <property type="component" value="Unassembled WGS sequence"/>
</dbReference>
<dbReference type="InterPro" id="IPR036388">
    <property type="entry name" value="WH-like_DNA-bd_sf"/>
</dbReference>
<keyword evidence="4" id="KW-0804">Transcription</keyword>
<dbReference type="SUPFAM" id="SSF46785">
    <property type="entry name" value="Winged helix' DNA-binding domain"/>
    <property type="match status" value="1"/>
</dbReference>
<dbReference type="PANTHER" id="PTHR30346:SF17">
    <property type="entry name" value="LYSR FAMILY TRANSCRIPTIONAL REGULATOR"/>
    <property type="match status" value="1"/>
</dbReference>
<dbReference type="InterPro" id="IPR005119">
    <property type="entry name" value="LysR_subst-bd"/>
</dbReference>
<evidence type="ECO:0000259" key="5">
    <source>
        <dbReference type="PROSITE" id="PS50931"/>
    </source>
</evidence>
<feature type="domain" description="HTH lysR-type" evidence="5">
    <location>
        <begin position="1"/>
        <end position="58"/>
    </location>
</feature>
<comment type="similarity">
    <text evidence="1">Belongs to the LysR transcriptional regulatory family.</text>
</comment>
<keyword evidence="3 6" id="KW-0238">DNA-binding</keyword>
<dbReference type="PANTHER" id="PTHR30346">
    <property type="entry name" value="TRANSCRIPTIONAL DUAL REGULATOR HCAR-RELATED"/>
    <property type="match status" value="1"/>
</dbReference>
<dbReference type="Pfam" id="PF00126">
    <property type="entry name" value="HTH_1"/>
    <property type="match status" value="1"/>
</dbReference>
<dbReference type="PROSITE" id="PS50931">
    <property type="entry name" value="HTH_LYSR"/>
    <property type="match status" value="1"/>
</dbReference>
<evidence type="ECO:0000313" key="6">
    <source>
        <dbReference type="EMBL" id="ROO87959.1"/>
    </source>
</evidence>
<dbReference type="Gene3D" id="3.40.190.10">
    <property type="entry name" value="Periplasmic binding protein-like II"/>
    <property type="match status" value="2"/>
</dbReference>
<dbReference type="InterPro" id="IPR000847">
    <property type="entry name" value="LysR_HTH_N"/>
</dbReference>
<dbReference type="Gene3D" id="1.10.10.10">
    <property type="entry name" value="Winged helix-like DNA-binding domain superfamily/Winged helix DNA-binding domain"/>
    <property type="match status" value="1"/>
</dbReference>
<dbReference type="Pfam" id="PF03466">
    <property type="entry name" value="LysR_substrate"/>
    <property type="match status" value="1"/>
</dbReference>
<sequence>MDIQHVRSFVAVAEELHFGRAAERLHITPSPLSRHIRDLEKELGTDLFDRRYHQVELTAFGRRFLEPARQLLERFEALRRLGPALAPPLPEPLRIGATPLAPPQVLDLVLETAHEVDSESEPEITLEPSAVLLRLLADRKLDLAVVHLPLGDARLASIRLAEYRFGIALRNDDELARRPTLKIEDVAERRILVGSSKVQPLAMAEFRRHLVEAGATRLRELPHSDVVQLAALVGRSRDVTVVSMSSLSRRIFDSTRVALVPLDEPALRLEVGVAWAPPADGAEAAGSVVERIVSALGSPENRPPLAL</sequence>
<evidence type="ECO:0000256" key="4">
    <source>
        <dbReference type="ARBA" id="ARBA00023163"/>
    </source>
</evidence>
<keyword evidence="7" id="KW-1185">Reference proteome</keyword>
<evidence type="ECO:0000256" key="1">
    <source>
        <dbReference type="ARBA" id="ARBA00009437"/>
    </source>
</evidence>
<dbReference type="OrthoDB" id="3176554at2"/>
<accession>A0A3N1D365</accession>
<dbReference type="GO" id="GO:0003700">
    <property type="term" value="F:DNA-binding transcription factor activity"/>
    <property type="evidence" value="ECO:0007669"/>
    <property type="project" value="InterPro"/>
</dbReference>
<dbReference type="SUPFAM" id="SSF53850">
    <property type="entry name" value="Periplasmic binding protein-like II"/>
    <property type="match status" value="1"/>
</dbReference>
<keyword evidence="2" id="KW-0805">Transcription regulation</keyword>
<gene>
    <name evidence="6" type="ORF">EDD29_5608</name>
</gene>
<dbReference type="GO" id="GO:0003677">
    <property type="term" value="F:DNA binding"/>
    <property type="evidence" value="ECO:0007669"/>
    <property type="project" value="UniProtKB-KW"/>
</dbReference>
<evidence type="ECO:0000256" key="2">
    <source>
        <dbReference type="ARBA" id="ARBA00023015"/>
    </source>
</evidence>
<dbReference type="GO" id="GO:0032993">
    <property type="term" value="C:protein-DNA complex"/>
    <property type="evidence" value="ECO:0007669"/>
    <property type="project" value="TreeGrafter"/>
</dbReference>
<name>A0A3N1D365_9ACTN</name>
<organism evidence="6 7">
    <name type="scientific">Actinocorallia herbida</name>
    <dbReference type="NCBI Taxonomy" id="58109"/>
    <lineage>
        <taxon>Bacteria</taxon>
        <taxon>Bacillati</taxon>
        <taxon>Actinomycetota</taxon>
        <taxon>Actinomycetes</taxon>
        <taxon>Streptosporangiales</taxon>
        <taxon>Thermomonosporaceae</taxon>
        <taxon>Actinocorallia</taxon>
    </lineage>
</organism>
<dbReference type="RefSeq" id="WP_123667183.1">
    <property type="nucleotide sequence ID" value="NZ_RJKE01000001.1"/>
</dbReference>
<evidence type="ECO:0000256" key="3">
    <source>
        <dbReference type="ARBA" id="ARBA00023125"/>
    </source>
</evidence>